<comment type="caution">
    <text evidence="2">The sequence shown here is derived from an EMBL/GenBank/DDBJ whole genome shotgun (WGS) entry which is preliminary data.</text>
</comment>
<evidence type="ECO:0000313" key="3">
    <source>
        <dbReference type="Proteomes" id="UP001153618"/>
    </source>
</evidence>
<feature type="compositionally biased region" description="Basic and acidic residues" evidence="1">
    <location>
        <begin position="231"/>
        <end position="251"/>
    </location>
</feature>
<proteinExistence type="predicted"/>
<accession>A0A9W4I349</accession>
<feature type="region of interest" description="Disordered" evidence="1">
    <location>
        <begin position="1"/>
        <end position="251"/>
    </location>
</feature>
<feature type="compositionally biased region" description="Basic and acidic residues" evidence="1">
    <location>
        <begin position="85"/>
        <end position="100"/>
    </location>
</feature>
<protein>
    <submittedName>
        <fullName evidence="2">Uncharacterized protein</fullName>
    </submittedName>
</protein>
<dbReference type="EMBL" id="CAJVOS010000049">
    <property type="protein sequence ID" value="CAG8210980.1"/>
    <property type="molecule type" value="Genomic_DNA"/>
</dbReference>
<feature type="compositionally biased region" description="Pro residues" evidence="1">
    <location>
        <begin position="103"/>
        <end position="125"/>
    </location>
</feature>
<dbReference type="AlphaFoldDB" id="A0A9W4I349"/>
<sequence>MAYLSMLQQPAHPPHPTPFPRDTGPTDMRKRPLYPSDKPVPRAIQPRPPGPPPSAASYGSESGSSAQLSPRLDIGEKPRKRGRPSKAETERRKLLAESRGEPYPAPSRRPPRKAPSPTSPVPPVFPTSFQKPPQIQPPPQTQAQIQAAHPHAQAHAQPQPQMQVQPQSQSQAQPIYEMRPVEGRDIQRNMMRELPRPTEMGHPLPSPHALQLGPPDAFPRSNPERNYGFFERSDGRRDSGSRPEHEAEKPR</sequence>
<gene>
    <name evidence="2" type="ORF">POLS_LOCUS7816</name>
</gene>
<dbReference type="Proteomes" id="UP001153618">
    <property type="component" value="Unassembled WGS sequence"/>
</dbReference>
<reference evidence="2" key="1">
    <citation type="submission" date="2021-07" db="EMBL/GenBank/DDBJ databases">
        <authorList>
            <person name="Branca A.L. A."/>
        </authorList>
    </citation>
    <scope>NUCLEOTIDE SEQUENCE</scope>
</reference>
<feature type="compositionally biased region" description="Low complexity" evidence="1">
    <location>
        <begin position="55"/>
        <end position="70"/>
    </location>
</feature>
<feature type="compositionally biased region" description="Basic and acidic residues" evidence="1">
    <location>
        <begin position="179"/>
        <end position="196"/>
    </location>
</feature>
<dbReference type="OrthoDB" id="5371646at2759"/>
<evidence type="ECO:0000313" key="2">
    <source>
        <dbReference type="EMBL" id="CAG8210980.1"/>
    </source>
</evidence>
<feature type="compositionally biased region" description="Low complexity" evidence="1">
    <location>
        <begin position="141"/>
        <end position="175"/>
    </location>
</feature>
<keyword evidence="3" id="KW-1185">Reference proteome</keyword>
<evidence type="ECO:0000256" key="1">
    <source>
        <dbReference type="SAM" id="MobiDB-lite"/>
    </source>
</evidence>
<organism evidence="2 3">
    <name type="scientific">Penicillium olsonii</name>
    <dbReference type="NCBI Taxonomy" id="99116"/>
    <lineage>
        <taxon>Eukaryota</taxon>
        <taxon>Fungi</taxon>
        <taxon>Dikarya</taxon>
        <taxon>Ascomycota</taxon>
        <taxon>Pezizomycotina</taxon>
        <taxon>Eurotiomycetes</taxon>
        <taxon>Eurotiomycetidae</taxon>
        <taxon>Eurotiales</taxon>
        <taxon>Aspergillaceae</taxon>
        <taxon>Penicillium</taxon>
    </lineage>
</organism>
<name>A0A9W4I349_PENOL</name>